<keyword evidence="3" id="KW-1185">Reference proteome</keyword>
<feature type="compositionally biased region" description="Polar residues" evidence="1">
    <location>
        <begin position="325"/>
        <end position="338"/>
    </location>
</feature>
<evidence type="ECO:0000313" key="3">
    <source>
        <dbReference type="Proteomes" id="UP000799436"/>
    </source>
</evidence>
<dbReference type="AlphaFoldDB" id="A0A6G1L7I3"/>
<evidence type="ECO:0000313" key="2">
    <source>
        <dbReference type="EMBL" id="KAF2768590.1"/>
    </source>
</evidence>
<dbReference type="EMBL" id="ML995843">
    <property type="protein sequence ID" value="KAF2768590.1"/>
    <property type="molecule type" value="Genomic_DNA"/>
</dbReference>
<evidence type="ECO:0000256" key="1">
    <source>
        <dbReference type="SAM" id="MobiDB-lite"/>
    </source>
</evidence>
<feature type="region of interest" description="Disordered" evidence="1">
    <location>
        <begin position="325"/>
        <end position="367"/>
    </location>
</feature>
<name>A0A6G1L7I3_9PEZI</name>
<proteinExistence type="predicted"/>
<feature type="region of interest" description="Disordered" evidence="1">
    <location>
        <begin position="137"/>
        <end position="216"/>
    </location>
</feature>
<feature type="compositionally biased region" description="Polar residues" evidence="1">
    <location>
        <begin position="174"/>
        <end position="192"/>
    </location>
</feature>
<feature type="compositionally biased region" description="Basic and acidic residues" evidence="1">
    <location>
        <begin position="32"/>
        <end position="51"/>
    </location>
</feature>
<dbReference type="OrthoDB" id="5397087at2759"/>
<reference evidence="2" key="1">
    <citation type="journal article" date="2020" name="Stud. Mycol.">
        <title>101 Dothideomycetes genomes: a test case for predicting lifestyles and emergence of pathogens.</title>
        <authorList>
            <person name="Haridas S."/>
            <person name="Albert R."/>
            <person name="Binder M."/>
            <person name="Bloem J."/>
            <person name="Labutti K."/>
            <person name="Salamov A."/>
            <person name="Andreopoulos B."/>
            <person name="Baker S."/>
            <person name="Barry K."/>
            <person name="Bills G."/>
            <person name="Bluhm B."/>
            <person name="Cannon C."/>
            <person name="Castanera R."/>
            <person name="Culley D."/>
            <person name="Daum C."/>
            <person name="Ezra D."/>
            <person name="Gonzalez J."/>
            <person name="Henrissat B."/>
            <person name="Kuo A."/>
            <person name="Liang C."/>
            <person name="Lipzen A."/>
            <person name="Lutzoni F."/>
            <person name="Magnuson J."/>
            <person name="Mondo S."/>
            <person name="Nolan M."/>
            <person name="Ohm R."/>
            <person name="Pangilinan J."/>
            <person name="Park H.-J."/>
            <person name="Ramirez L."/>
            <person name="Alfaro M."/>
            <person name="Sun H."/>
            <person name="Tritt A."/>
            <person name="Yoshinaga Y."/>
            <person name="Zwiers L.-H."/>
            <person name="Turgeon B."/>
            <person name="Goodwin S."/>
            <person name="Spatafora J."/>
            <person name="Crous P."/>
            <person name="Grigoriev I."/>
        </authorList>
    </citation>
    <scope>NUCLEOTIDE SEQUENCE</scope>
    <source>
        <strain evidence="2">CBS 116005</strain>
    </source>
</reference>
<sequence>MPPVRTLSAIKPMKTERTHEENQERAYIAASRRSDRSLEARVESARRASEIHKRRTGRSLRVTEQDVINEEMYEEEDDDLPMQYRRLTAHLYSANVDFSNRLKAHIAGQAGMRDAFGAALYGQTPHGQFMNPSMMQMPSPQANFSHFMMPPQQPQTSDTSPNARHSPYPMPHTGLQQVSCLNQHNRSASATAPQEAPMYQQQQQRPPSQGDSVKHELVKQEDRPMSLPVLNMMPQTPQSQYAFGQSPVISRAGSNSSAATPIGFTQHSSPQRQQQAPTPPQQAYQYSVNPKFNQQQDCSPLSLSLPLETQQILHPNPTMAMASQQDMKTQRPTYSYNLNGKPRYSPTSTRSSLTSSSGLNSTLAPTSLDTDLNSNDFMQVSPASAVIENLATPNDMQDFGMSFHDHDFLAFKSDASNHNFSGQTTPFNDDMFNNFTNDDYFDTAFLDSATAIIP</sequence>
<accession>A0A6G1L7I3</accession>
<gene>
    <name evidence="2" type="ORF">EJ03DRAFT_118481</name>
</gene>
<feature type="compositionally biased region" description="Polar residues" evidence="1">
    <location>
        <begin position="252"/>
        <end position="269"/>
    </location>
</feature>
<organism evidence="2 3">
    <name type="scientific">Teratosphaeria nubilosa</name>
    <dbReference type="NCBI Taxonomy" id="161662"/>
    <lineage>
        <taxon>Eukaryota</taxon>
        <taxon>Fungi</taxon>
        <taxon>Dikarya</taxon>
        <taxon>Ascomycota</taxon>
        <taxon>Pezizomycotina</taxon>
        <taxon>Dothideomycetes</taxon>
        <taxon>Dothideomycetidae</taxon>
        <taxon>Mycosphaerellales</taxon>
        <taxon>Teratosphaeriaceae</taxon>
        <taxon>Teratosphaeria</taxon>
    </lineage>
</organism>
<feature type="compositionally biased region" description="Low complexity" evidence="1">
    <location>
        <begin position="270"/>
        <end position="284"/>
    </location>
</feature>
<feature type="region of interest" description="Disordered" evidence="1">
    <location>
        <begin position="1"/>
        <end position="53"/>
    </location>
</feature>
<dbReference type="Proteomes" id="UP000799436">
    <property type="component" value="Unassembled WGS sequence"/>
</dbReference>
<feature type="compositionally biased region" description="Basic and acidic residues" evidence="1">
    <location>
        <begin position="13"/>
        <end position="24"/>
    </location>
</feature>
<feature type="region of interest" description="Disordered" evidence="1">
    <location>
        <begin position="248"/>
        <end position="284"/>
    </location>
</feature>
<feature type="compositionally biased region" description="Low complexity" evidence="1">
    <location>
        <begin position="193"/>
        <end position="209"/>
    </location>
</feature>
<protein>
    <submittedName>
        <fullName evidence="2">Uncharacterized protein</fullName>
    </submittedName>
</protein>
<feature type="compositionally biased region" description="Low complexity" evidence="1">
    <location>
        <begin position="345"/>
        <end position="363"/>
    </location>
</feature>